<comment type="similarity">
    <text evidence="9">Belongs to the NhaA Na(+)/H(+) (TC 2.A.33) antiporter family.</text>
</comment>
<sequence>MSEKRKNSTKFKNVKRVLVYPLKKFVQTNSLSGNLLLLALVMGLVWANSDYQHQYHILWHETYAGITLGEYSLNMNLHHWINDGLMTIFFFLVGLEIKRELLVGELSVARKALFPVAAAFGGMMAPAIVFLLFQSAGSETIRGWAIPTATDIAFAIGILSLLGNRVPIALKVFLTALAIVDDIGAILLIGIFYSAAPSWGYLSLAIIIVAIMFCLNRAGVRNLLFYQILSVILWFVVLSSGVHATLAGVVAAFTIPVQGKISKKSAAKKSSKLADQLNDLSTSSKEVLGDAMYHSVLSQMSNLYKQAGTPLQRMEHRIHSLVSYFILPLFALANSGITIDPKMIGGVLDALSLGIIFGLCIGKPIGIVTICWVLEKLNFAERPDNISWQQLWASGCFAGIGFTMSIFIAGLAFDNAFFLNQSKLSIIIASFFSTILGTVLLLSSKDKVES</sequence>
<feature type="transmembrane region" description="Helical" evidence="9">
    <location>
        <begin position="224"/>
        <end position="255"/>
    </location>
</feature>
<evidence type="ECO:0000313" key="11">
    <source>
        <dbReference type="Proteomes" id="UP001243623"/>
    </source>
</evidence>
<feature type="transmembrane region" description="Helical" evidence="9">
    <location>
        <begin position="424"/>
        <end position="442"/>
    </location>
</feature>
<dbReference type="InterPro" id="IPR004670">
    <property type="entry name" value="NhaA"/>
</dbReference>
<keyword evidence="4 9" id="KW-0812">Transmembrane</keyword>
<dbReference type="InterPro" id="IPR023171">
    <property type="entry name" value="Na/H_antiporter_dom_sf"/>
</dbReference>
<feature type="transmembrane region" description="Helical" evidence="9">
    <location>
        <begin position="199"/>
        <end position="218"/>
    </location>
</feature>
<dbReference type="GO" id="GO:0005886">
    <property type="term" value="C:plasma membrane"/>
    <property type="evidence" value="ECO:0007669"/>
    <property type="project" value="UniProtKB-SubCell"/>
</dbReference>
<name>A0A9Y2AID1_9FIRM</name>
<dbReference type="PANTHER" id="PTHR30341:SF0">
    <property type="entry name" value="NA(+)_H(+) ANTIPORTER NHAA"/>
    <property type="match status" value="1"/>
</dbReference>
<dbReference type="Proteomes" id="UP001243623">
    <property type="component" value="Chromosome"/>
</dbReference>
<gene>
    <name evidence="9 10" type="primary">nhaA</name>
    <name evidence="10" type="ORF">P3F81_03520</name>
</gene>
<dbReference type="GO" id="GO:0015385">
    <property type="term" value="F:sodium:proton antiporter activity"/>
    <property type="evidence" value="ECO:0007669"/>
    <property type="project" value="UniProtKB-UniRule"/>
</dbReference>
<evidence type="ECO:0000313" key="10">
    <source>
        <dbReference type="EMBL" id="WIW71394.1"/>
    </source>
</evidence>
<dbReference type="Gene3D" id="1.20.1530.10">
    <property type="entry name" value="Na+/H+ antiporter like domain"/>
    <property type="match status" value="1"/>
</dbReference>
<accession>A0A9Y2AID1</accession>
<evidence type="ECO:0000256" key="8">
    <source>
        <dbReference type="ARBA" id="ARBA00023201"/>
    </source>
</evidence>
<feature type="transmembrane region" description="Helical" evidence="9">
    <location>
        <begin position="31"/>
        <end position="49"/>
    </location>
</feature>
<feature type="transmembrane region" description="Helical" evidence="9">
    <location>
        <begin position="168"/>
        <end position="192"/>
    </location>
</feature>
<keyword evidence="5 9" id="KW-1133">Transmembrane helix</keyword>
<comment type="catalytic activity">
    <reaction evidence="9">
        <text>Na(+)(in) + 2 H(+)(out) = Na(+)(out) + 2 H(+)(in)</text>
        <dbReference type="Rhea" id="RHEA:29251"/>
        <dbReference type="ChEBI" id="CHEBI:15378"/>
        <dbReference type="ChEBI" id="CHEBI:29101"/>
    </reaction>
</comment>
<proteinExistence type="inferred from homology"/>
<keyword evidence="9" id="KW-0813">Transport</keyword>
<keyword evidence="2 9" id="KW-0050">Antiport</keyword>
<evidence type="ECO:0000256" key="3">
    <source>
        <dbReference type="ARBA" id="ARBA00022475"/>
    </source>
</evidence>
<evidence type="ECO:0000256" key="6">
    <source>
        <dbReference type="ARBA" id="ARBA00023053"/>
    </source>
</evidence>
<feature type="transmembrane region" description="Helical" evidence="9">
    <location>
        <begin position="112"/>
        <end position="132"/>
    </location>
</feature>
<dbReference type="NCBIfam" id="TIGR00773">
    <property type="entry name" value="NhaA"/>
    <property type="match status" value="1"/>
</dbReference>
<feature type="transmembrane region" description="Helical" evidence="9">
    <location>
        <begin position="321"/>
        <end position="339"/>
    </location>
</feature>
<dbReference type="RefSeq" id="WP_309320627.1">
    <property type="nucleotide sequence ID" value="NZ_CP120678.1"/>
</dbReference>
<organism evidence="10 11">
    <name type="scientific">Selenobaculum gibii</name>
    <dbReference type="NCBI Taxonomy" id="3054208"/>
    <lineage>
        <taxon>Bacteria</taxon>
        <taxon>Bacillati</taxon>
        <taxon>Bacillota</taxon>
        <taxon>Negativicutes</taxon>
        <taxon>Selenomonadales</taxon>
        <taxon>Selenomonadaceae</taxon>
        <taxon>Selenobaculum</taxon>
    </lineage>
</organism>
<evidence type="ECO:0000256" key="4">
    <source>
        <dbReference type="ARBA" id="ARBA00022692"/>
    </source>
</evidence>
<feature type="transmembrane region" description="Helical" evidence="9">
    <location>
        <begin position="395"/>
        <end position="418"/>
    </location>
</feature>
<evidence type="ECO:0000256" key="1">
    <source>
        <dbReference type="ARBA" id="ARBA00004429"/>
    </source>
</evidence>
<reference evidence="10" key="1">
    <citation type="submission" date="2023-03" db="EMBL/GenBank/DDBJ databases">
        <title>Selenobaculum gbiensis gen. nov. sp. nov., a new bacterium isolated from the gut microbiota of IBD patient.</title>
        <authorList>
            <person name="Yeo S."/>
            <person name="Park H."/>
            <person name="Huh C.S."/>
        </authorList>
    </citation>
    <scope>NUCLEOTIDE SEQUENCE</scope>
    <source>
        <strain evidence="10">ICN-92133</strain>
    </source>
</reference>
<dbReference type="EMBL" id="CP120678">
    <property type="protein sequence ID" value="WIW71394.1"/>
    <property type="molecule type" value="Genomic_DNA"/>
</dbReference>
<evidence type="ECO:0000256" key="7">
    <source>
        <dbReference type="ARBA" id="ARBA00023136"/>
    </source>
</evidence>
<protein>
    <recommendedName>
        <fullName evidence="9">Na(+)/H(+) antiporter NhaA</fullName>
    </recommendedName>
    <alternativeName>
        <fullName evidence="9">Sodium/proton antiporter NhaA</fullName>
    </alternativeName>
</protein>
<evidence type="ECO:0000256" key="2">
    <source>
        <dbReference type="ARBA" id="ARBA00022449"/>
    </source>
</evidence>
<dbReference type="GO" id="GO:0006885">
    <property type="term" value="P:regulation of pH"/>
    <property type="evidence" value="ECO:0007669"/>
    <property type="project" value="UniProtKB-UniRule"/>
</dbReference>
<feature type="transmembrane region" description="Helical" evidence="9">
    <location>
        <begin position="144"/>
        <end position="162"/>
    </location>
</feature>
<keyword evidence="6 9" id="KW-0915">Sodium</keyword>
<keyword evidence="8 9" id="KW-0739">Sodium transport</keyword>
<comment type="subcellular location">
    <subcellularLocation>
        <location evidence="1">Cell inner membrane</location>
        <topology evidence="1">Multi-pass membrane protein</topology>
    </subcellularLocation>
    <subcellularLocation>
        <location evidence="9">Cell membrane</location>
        <topology evidence="9">Multi-pass membrane protein</topology>
    </subcellularLocation>
</comment>
<evidence type="ECO:0000256" key="9">
    <source>
        <dbReference type="HAMAP-Rule" id="MF_01844"/>
    </source>
</evidence>
<feature type="transmembrane region" description="Helical" evidence="9">
    <location>
        <begin position="351"/>
        <end position="374"/>
    </location>
</feature>
<dbReference type="HAMAP" id="MF_01844">
    <property type="entry name" value="NhaA"/>
    <property type="match status" value="1"/>
</dbReference>
<comment type="function">
    <text evidence="9">Na(+)/H(+) antiporter that extrudes sodium in exchange for external protons.</text>
</comment>
<dbReference type="KEGG" id="sgbi:P3F81_03520"/>
<keyword evidence="7 9" id="KW-0472">Membrane</keyword>
<dbReference type="Pfam" id="PF06965">
    <property type="entry name" value="Na_H_antiport_1"/>
    <property type="match status" value="1"/>
</dbReference>
<dbReference type="AlphaFoldDB" id="A0A9Y2AID1"/>
<keyword evidence="11" id="KW-1185">Reference proteome</keyword>
<keyword evidence="9" id="KW-0406">Ion transport</keyword>
<evidence type="ECO:0000256" key="5">
    <source>
        <dbReference type="ARBA" id="ARBA00022989"/>
    </source>
</evidence>
<keyword evidence="3 9" id="KW-1003">Cell membrane</keyword>
<dbReference type="PANTHER" id="PTHR30341">
    <property type="entry name" value="SODIUM ION/PROTON ANTIPORTER NHAA-RELATED"/>
    <property type="match status" value="1"/>
</dbReference>